<dbReference type="Proteomes" id="UP000502894">
    <property type="component" value="Chromosome"/>
</dbReference>
<dbReference type="AlphaFoldDB" id="A0A6F8T639"/>
<evidence type="ECO:0000313" key="2">
    <source>
        <dbReference type="Proteomes" id="UP000502894"/>
    </source>
</evidence>
<organism evidence="1 2">
    <name type="scientific">Legionella antarctica</name>
    <dbReference type="NCBI Taxonomy" id="2708020"/>
    <lineage>
        <taxon>Bacteria</taxon>
        <taxon>Pseudomonadati</taxon>
        <taxon>Pseudomonadota</taxon>
        <taxon>Gammaproteobacteria</taxon>
        <taxon>Legionellales</taxon>
        <taxon>Legionellaceae</taxon>
        <taxon>Legionella</taxon>
    </lineage>
</organism>
<evidence type="ECO:0000313" key="1">
    <source>
        <dbReference type="EMBL" id="BCA95673.1"/>
    </source>
</evidence>
<dbReference type="KEGG" id="lant:TUM19329_20340"/>
<protein>
    <submittedName>
        <fullName evidence="1">Uncharacterized protein</fullName>
    </submittedName>
</protein>
<reference evidence="1" key="1">
    <citation type="journal article" date="2020" name="Microbiol. Resour. Announc.">
        <title>Complete Genome Sequence of Novel Psychrotolerant Legionella Strain TUM19329, Isolated from Antarctic Lake Sediment.</title>
        <authorList>
            <person name="Shimada S."/>
            <person name="Nakai R."/>
            <person name="Aoki K."/>
            <person name="Shimoeda N."/>
            <person name="Ohno G."/>
            <person name="Miyazaki Y."/>
            <person name="Kudoh S."/>
            <person name="Imura S."/>
            <person name="Watanabe K."/>
            <person name="Ishii Y."/>
            <person name="Tateda K."/>
        </authorList>
    </citation>
    <scope>NUCLEOTIDE SEQUENCE [LARGE SCALE GENOMIC DNA]</scope>
    <source>
        <strain evidence="1">TUM19329</strain>
    </source>
</reference>
<name>A0A6F8T639_9GAMM</name>
<accession>A0A6F8T639</accession>
<dbReference type="EMBL" id="AP022839">
    <property type="protein sequence ID" value="BCA95673.1"/>
    <property type="molecule type" value="Genomic_DNA"/>
</dbReference>
<proteinExistence type="predicted"/>
<keyword evidence="2" id="KW-1185">Reference proteome</keyword>
<sequence>MPHIDWHCSLYFRFSDQKNDSVERKNSLAHAEQNLTFRIKNNLKLKLKDVLFIAKNVVEDIF</sequence>
<gene>
    <name evidence="1" type="ORF">TUM19329_20340</name>
</gene>